<organism evidence="2 3">
    <name type="scientific">Candidatus Cryptobacteroides faecavium</name>
    <dbReference type="NCBI Taxonomy" id="2840762"/>
    <lineage>
        <taxon>Bacteria</taxon>
        <taxon>Pseudomonadati</taxon>
        <taxon>Bacteroidota</taxon>
        <taxon>Bacteroidia</taxon>
        <taxon>Bacteroidales</taxon>
        <taxon>Candidatus Cryptobacteroides</taxon>
    </lineage>
</organism>
<dbReference type="PANTHER" id="PTHR35535:SF1">
    <property type="entry name" value="HEAT SHOCK PROTEIN HSLJ"/>
    <property type="match status" value="1"/>
</dbReference>
<dbReference type="InterPro" id="IPR005184">
    <property type="entry name" value="DUF306_Meta_HslJ"/>
</dbReference>
<evidence type="ECO:0000259" key="1">
    <source>
        <dbReference type="Pfam" id="PF03724"/>
    </source>
</evidence>
<dbReference type="PANTHER" id="PTHR35535">
    <property type="entry name" value="HEAT SHOCK PROTEIN HSLJ"/>
    <property type="match status" value="1"/>
</dbReference>
<dbReference type="Pfam" id="PF03724">
    <property type="entry name" value="META"/>
    <property type="match status" value="1"/>
</dbReference>
<dbReference type="AlphaFoldDB" id="A0A9D9IF17"/>
<dbReference type="PROSITE" id="PS51257">
    <property type="entry name" value="PROKAR_LIPOPROTEIN"/>
    <property type="match status" value="1"/>
</dbReference>
<comment type="caution">
    <text evidence="2">The sequence shown here is derived from an EMBL/GenBank/DDBJ whole genome shotgun (WGS) entry which is preliminary data.</text>
</comment>
<dbReference type="InterPro" id="IPR038670">
    <property type="entry name" value="HslJ-like_sf"/>
</dbReference>
<dbReference type="EMBL" id="JADIMB010000103">
    <property type="protein sequence ID" value="MBO8471517.1"/>
    <property type="molecule type" value="Genomic_DNA"/>
</dbReference>
<feature type="domain" description="DUF306" evidence="1">
    <location>
        <begin position="24"/>
        <end position="125"/>
    </location>
</feature>
<protein>
    <submittedName>
        <fullName evidence="2">META domain-containing protein</fullName>
    </submittedName>
</protein>
<reference evidence="2" key="2">
    <citation type="journal article" date="2021" name="PeerJ">
        <title>Extensive microbial diversity within the chicken gut microbiome revealed by metagenomics and culture.</title>
        <authorList>
            <person name="Gilroy R."/>
            <person name="Ravi A."/>
            <person name="Getino M."/>
            <person name="Pursley I."/>
            <person name="Horton D.L."/>
            <person name="Alikhan N.F."/>
            <person name="Baker D."/>
            <person name="Gharbi K."/>
            <person name="Hall N."/>
            <person name="Watson M."/>
            <person name="Adriaenssens E.M."/>
            <person name="Foster-Nyarko E."/>
            <person name="Jarju S."/>
            <person name="Secka A."/>
            <person name="Antonio M."/>
            <person name="Oren A."/>
            <person name="Chaudhuri R.R."/>
            <person name="La Ragione R."/>
            <person name="Hildebrand F."/>
            <person name="Pallen M.J."/>
        </authorList>
    </citation>
    <scope>NUCLEOTIDE SEQUENCE</scope>
    <source>
        <strain evidence="2">B2-22910</strain>
    </source>
</reference>
<gene>
    <name evidence="2" type="ORF">IAB82_06960</name>
</gene>
<evidence type="ECO:0000313" key="2">
    <source>
        <dbReference type="EMBL" id="MBO8471517.1"/>
    </source>
</evidence>
<dbReference type="InterPro" id="IPR053147">
    <property type="entry name" value="Hsp_HslJ-like"/>
</dbReference>
<evidence type="ECO:0000313" key="3">
    <source>
        <dbReference type="Proteomes" id="UP000823603"/>
    </source>
</evidence>
<proteinExistence type="predicted"/>
<name>A0A9D9IF17_9BACT</name>
<sequence length="130" mass="13948">MKNILTAVTAAILLGSCATGVNLSGKWEIVSLNGETVNAIETKPFLEFDTEKSEVHGNTGCNLMNGSYSQDGKKLSFGNMATTMMAGPDMDLEREVLDAINKTASIKDMAGNKVQVFDANGNLIMELQKK</sequence>
<dbReference type="Proteomes" id="UP000823603">
    <property type="component" value="Unassembled WGS sequence"/>
</dbReference>
<reference evidence="2" key="1">
    <citation type="submission" date="2020-10" db="EMBL/GenBank/DDBJ databases">
        <authorList>
            <person name="Gilroy R."/>
        </authorList>
    </citation>
    <scope>NUCLEOTIDE SEQUENCE</scope>
    <source>
        <strain evidence="2">B2-22910</strain>
    </source>
</reference>
<dbReference type="Gene3D" id="2.40.128.270">
    <property type="match status" value="1"/>
</dbReference>
<accession>A0A9D9IF17</accession>